<feature type="compositionally biased region" description="Polar residues" evidence="5">
    <location>
        <begin position="795"/>
        <end position="805"/>
    </location>
</feature>
<evidence type="ECO:0000256" key="4">
    <source>
        <dbReference type="ARBA" id="ARBA00022839"/>
    </source>
</evidence>
<dbReference type="EMBL" id="JABCKI010000070">
    <property type="protein sequence ID" value="KAG5653171.1"/>
    <property type="molecule type" value="Genomic_DNA"/>
</dbReference>
<evidence type="ECO:0000256" key="1">
    <source>
        <dbReference type="ARBA" id="ARBA00022722"/>
    </source>
</evidence>
<comment type="caution">
    <text evidence="7">The sequence shown here is derived from an EMBL/GenBank/DDBJ whole genome shotgun (WGS) entry which is preliminary data.</text>
</comment>
<keyword evidence="2" id="KW-0255">Endonuclease</keyword>
<dbReference type="GO" id="GO:0004519">
    <property type="term" value="F:endonuclease activity"/>
    <property type="evidence" value="ECO:0007669"/>
    <property type="project" value="UniProtKB-KW"/>
</dbReference>
<accession>A0A9P7KHW6</accession>
<dbReference type="GO" id="GO:0036297">
    <property type="term" value="P:interstrand cross-link repair"/>
    <property type="evidence" value="ECO:0007669"/>
    <property type="project" value="TreeGrafter"/>
</dbReference>
<feature type="non-terminal residue" evidence="7">
    <location>
        <position position="805"/>
    </location>
</feature>
<protein>
    <recommendedName>
        <fullName evidence="6">DNA repair metallo-beta-lactamase domain-containing protein</fullName>
    </recommendedName>
</protein>
<evidence type="ECO:0000259" key="6">
    <source>
        <dbReference type="Pfam" id="PF07522"/>
    </source>
</evidence>
<keyword evidence="3" id="KW-0378">Hydrolase</keyword>
<dbReference type="AlphaFoldDB" id="A0A9P7KHW6"/>
<dbReference type="GO" id="GO:0006303">
    <property type="term" value="P:double-strand break repair via nonhomologous end joining"/>
    <property type="evidence" value="ECO:0007669"/>
    <property type="project" value="TreeGrafter"/>
</dbReference>
<keyword evidence="1" id="KW-0540">Nuclease</keyword>
<feature type="compositionally biased region" description="Polar residues" evidence="5">
    <location>
        <begin position="647"/>
        <end position="663"/>
    </location>
</feature>
<proteinExistence type="predicted"/>
<feature type="region of interest" description="Disordered" evidence="5">
    <location>
        <begin position="448"/>
        <end position="493"/>
    </location>
</feature>
<feature type="domain" description="DNA repair metallo-beta-lactamase" evidence="6">
    <location>
        <begin position="131"/>
        <end position="237"/>
    </location>
</feature>
<feature type="region of interest" description="Disordered" evidence="5">
    <location>
        <begin position="531"/>
        <end position="682"/>
    </location>
</feature>
<feature type="compositionally biased region" description="Pro residues" evidence="5">
    <location>
        <begin position="561"/>
        <end position="571"/>
    </location>
</feature>
<dbReference type="GO" id="GO:0000723">
    <property type="term" value="P:telomere maintenance"/>
    <property type="evidence" value="ECO:0007669"/>
    <property type="project" value="TreeGrafter"/>
</dbReference>
<organism evidence="7 8">
    <name type="scientific">Sphagnurus paluster</name>
    <dbReference type="NCBI Taxonomy" id="117069"/>
    <lineage>
        <taxon>Eukaryota</taxon>
        <taxon>Fungi</taxon>
        <taxon>Dikarya</taxon>
        <taxon>Basidiomycota</taxon>
        <taxon>Agaricomycotina</taxon>
        <taxon>Agaricomycetes</taxon>
        <taxon>Agaricomycetidae</taxon>
        <taxon>Agaricales</taxon>
        <taxon>Tricholomatineae</taxon>
        <taxon>Lyophyllaceae</taxon>
        <taxon>Sphagnurus</taxon>
    </lineage>
</organism>
<dbReference type="GO" id="GO:0003684">
    <property type="term" value="F:damaged DNA binding"/>
    <property type="evidence" value="ECO:0007669"/>
    <property type="project" value="TreeGrafter"/>
</dbReference>
<reference evidence="7" key="2">
    <citation type="submission" date="2021-10" db="EMBL/GenBank/DDBJ databases">
        <title>Phylogenomics reveals ancestral predisposition of the termite-cultivated fungus Termitomyces towards a domesticated lifestyle.</title>
        <authorList>
            <person name="Auxier B."/>
            <person name="Grum-Grzhimaylo A."/>
            <person name="Cardenas M.E."/>
            <person name="Lodge J.D."/>
            <person name="Laessoe T."/>
            <person name="Pedersen O."/>
            <person name="Smith M.E."/>
            <person name="Kuyper T.W."/>
            <person name="Franco-Molano E.A."/>
            <person name="Baroni T.J."/>
            <person name="Aanen D.K."/>
        </authorList>
    </citation>
    <scope>NUCLEOTIDE SEQUENCE</scope>
    <source>
        <strain evidence="7">D49</strain>
    </source>
</reference>
<dbReference type="GO" id="GO:0035312">
    <property type="term" value="F:5'-3' DNA exonuclease activity"/>
    <property type="evidence" value="ECO:0007669"/>
    <property type="project" value="TreeGrafter"/>
</dbReference>
<reference evidence="7" key="1">
    <citation type="submission" date="2021-02" db="EMBL/GenBank/DDBJ databases">
        <authorList>
            <person name="Nieuwenhuis M."/>
            <person name="Van De Peppel L.J.J."/>
        </authorList>
    </citation>
    <scope>NUCLEOTIDE SEQUENCE</scope>
    <source>
        <strain evidence="7">D49</strain>
    </source>
</reference>
<feature type="compositionally biased region" description="Low complexity" evidence="5">
    <location>
        <begin position="613"/>
        <end position="626"/>
    </location>
</feature>
<evidence type="ECO:0000256" key="5">
    <source>
        <dbReference type="SAM" id="MobiDB-lite"/>
    </source>
</evidence>
<dbReference type="Pfam" id="PF07522">
    <property type="entry name" value="DRMBL"/>
    <property type="match status" value="1"/>
</dbReference>
<dbReference type="Proteomes" id="UP000717328">
    <property type="component" value="Unassembled WGS sequence"/>
</dbReference>
<feature type="region of interest" description="Disordered" evidence="5">
    <location>
        <begin position="346"/>
        <end position="382"/>
    </location>
</feature>
<keyword evidence="4" id="KW-0269">Exonuclease</keyword>
<evidence type="ECO:0000256" key="2">
    <source>
        <dbReference type="ARBA" id="ARBA00022759"/>
    </source>
</evidence>
<sequence length="805" mass="88241">FLIEGSQGTIIHTGDFRAEPWFLESMSRNPFLQPYLAPHSSITKPLEAIYLDTASVLSTLCVPSKSQEKATSGLVELMRLIPESAYFFINSWTWGYEDVLKAISREFGSLIHVDRYKYSVYQHNSDPFLRAITTQDPSSTRFHACERFSRCEHVAVDDEPGESQYNSTSRLGKRVVYINPVNMGSQSWELYIKDTKVRLSRGEEVNNLLVPLSRHSPLNELRQFVALFQPRRIIPNTLDPRLLGFDWLAIERMFADCLHPDPAGGTAGIPPAELDITCAVKQDLTSEDVAFKNLVGEGAADVAKRWAENSHLKKKLEILSAYLDPVEAERAAQVFGLPRHSAEVAADNSTVLSPHKSKGKGKQRAVDSEDETDNGWSDDERGKTAHRLFAGLAGIEGAKQHEWWVSSSPAPSHADELPVLSQIGKKKPSSLAGPSVPWISRLTPVSSPVRAKRGNTRPLPAPRNFTPTKRRTRALDKSPPQTPRPHPHGTTSKVRVYETKGHSLASPICLSSSPAAMPEFLVRVAARSKSHATPSSALTPPRSRPVQLKPPIPQETIPPISTLPPSSPPSYAPSSPLLDVNNRKLLNASPTNAIQKGPAYEQRKGENTATSCAHTGTTRRAAALGTPSPSTPSKRRRLTSPKAANIQAVNNSARLTLRASSPSPRTPKRKGASSQLQSQPRAHLNVQRLSIAERLAQARPDLVVPSYSAKRNRLLARSSSKIESVAKSSGTAPSSSRLMGTPIALQAEATLLSFETVDDDDGGMDWNRSRRLAEALREDVRNGKRPMLPPLLCAESQSQSQSQDV</sequence>
<keyword evidence="8" id="KW-1185">Reference proteome</keyword>
<dbReference type="PANTHER" id="PTHR23240">
    <property type="entry name" value="DNA CROSS-LINK REPAIR PROTEIN PSO2/SNM1-RELATED"/>
    <property type="match status" value="1"/>
</dbReference>
<name>A0A9P7KHW6_9AGAR</name>
<dbReference type="PANTHER" id="PTHR23240:SF8">
    <property type="entry name" value="PROTEIN ARTEMIS"/>
    <property type="match status" value="1"/>
</dbReference>
<dbReference type="OrthoDB" id="5561659at2759"/>
<feature type="region of interest" description="Disordered" evidence="5">
    <location>
        <begin position="781"/>
        <end position="805"/>
    </location>
</feature>
<evidence type="ECO:0000313" key="8">
    <source>
        <dbReference type="Proteomes" id="UP000717328"/>
    </source>
</evidence>
<dbReference type="Gene3D" id="3.40.50.12650">
    <property type="match status" value="1"/>
</dbReference>
<feature type="compositionally biased region" description="Acidic residues" evidence="5">
    <location>
        <begin position="368"/>
        <end position="377"/>
    </location>
</feature>
<dbReference type="InterPro" id="IPR011084">
    <property type="entry name" value="DRMBL"/>
</dbReference>
<gene>
    <name evidence="7" type="ORF">H0H81_002013</name>
</gene>
<evidence type="ECO:0000256" key="3">
    <source>
        <dbReference type="ARBA" id="ARBA00022801"/>
    </source>
</evidence>
<evidence type="ECO:0000313" key="7">
    <source>
        <dbReference type="EMBL" id="KAG5653171.1"/>
    </source>
</evidence>